<evidence type="ECO:0000313" key="1">
    <source>
        <dbReference type="EMBL" id="NIJ07221.1"/>
    </source>
</evidence>
<dbReference type="Proteomes" id="UP000727456">
    <property type="component" value="Unassembled WGS sequence"/>
</dbReference>
<organism evidence="1 2">
    <name type="scientific">Sphingomonas vulcanisoli</name>
    <dbReference type="NCBI Taxonomy" id="1658060"/>
    <lineage>
        <taxon>Bacteria</taxon>
        <taxon>Pseudomonadati</taxon>
        <taxon>Pseudomonadota</taxon>
        <taxon>Alphaproteobacteria</taxon>
        <taxon>Sphingomonadales</taxon>
        <taxon>Sphingomonadaceae</taxon>
        <taxon>Sphingomonas</taxon>
    </lineage>
</organism>
<comment type="caution">
    <text evidence="1">The sequence shown here is derived from an EMBL/GenBank/DDBJ whole genome shotgun (WGS) entry which is preliminary data.</text>
</comment>
<sequence>MATSSPAAVRALEELQDIKSKLASLLPDYQRPDRYYQRRDDLVDRLDKLTRSAQR</sequence>
<proteinExistence type="predicted"/>
<reference evidence="1 2" key="1">
    <citation type="submission" date="2020-03" db="EMBL/GenBank/DDBJ databases">
        <title>Genomic Encyclopedia of Type Strains, Phase III (KMG-III): the genomes of soil and plant-associated and newly described type strains.</title>
        <authorList>
            <person name="Whitman W."/>
        </authorList>
    </citation>
    <scope>NUCLEOTIDE SEQUENCE [LARGE SCALE GENOMIC DNA]</scope>
    <source>
        <strain evidence="1 2">CECT 8804</strain>
    </source>
</reference>
<accession>A0ABX0TP76</accession>
<name>A0ABX0TP76_9SPHN</name>
<evidence type="ECO:0000313" key="2">
    <source>
        <dbReference type="Proteomes" id="UP000727456"/>
    </source>
</evidence>
<gene>
    <name evidence="1" type="ORF">FHS31_000817</name>
</gene>
<keyword evidence="2" id="KW-1185">Reference proteome</keyword>
<dbReference type="EMBL" id="JAAOZC010000002">
    <property type="protein sequence ID" value="NIJ07221.1"/>
    <property type="molecule type" value="Genomic_DNA"/>
</dbReference>
<protein>
    <submittedName>
        <fullName evidence="1">Uncharacterized protein</fullName>
    </submittedName>
</protein>